<protein>
    <submittedName>
        <fullName evidence="1">Uncharacterized protein</fullName>
    </submittedName>
</protein>
<proteinExistence type="predicted"/>
<dbReference type="EMBL" id="SHKW01000001">
    <property type="protein sequence ID" value="RZU40349.1"/>
    <property type="molecule type" value="Genomic_DNA"/>
</dbReference>
<dbReference type="Proteomes" id="UP000292958">
    <property type="component" value="Unassembled WGS sequence"/>
</dbReference>
<evidence type="ECO:0000313" key="2">
    <source>
        <dbReference type="Proteomes" id="UP000292958"/>
    </source>
</evidence>
<organism evidence="1 2">
    <name type="scientific">Edaphobacter modestus</name>
    <dbReference type="NCBI Taxonomy" id="388466"/>
    <lineage>
        <taxon>Bacteria</taxon>
        <taxon>Pseudomonadati</taxon>
        <taxon>Acidobacteriota</taxon>
        <taxon>Terriglobia</taxon>
        <taxon>Terriglobales</taxon>
        <taxon>Acidobacteriaceae</taxon>
        <taxon>Edaphobacter</taxon>
    </lineage>
</organism>
<reference evidence="1 2" key="1">
    <citation type="submission" date="2019-02" db="EMBL/GenBank/DDBJ databases">
        <title>Genomic Encyclopedia of Archaeal and Bacterial Type Strains, Phase II (KMG-II): from individual species to whole genera.</title>
        <authorList>
            <person name="Goeker M."/>
        </authorList>
    </citation>
    <scope>NUCLEOTIDE SEQUENCE [LARGE SCALE GENOMIC DNA]</scope>
    <source>
        <strain evidence="1 2">DSM 18101</strain>
    </source>
</reference>
<dbReference type="AlphaFoldDB" id="A0A4Q7YTS5"/>
<name>A0A4Q7YTS5_9BACT</name>
<gene>
    <name evidence="1" type="ORF">BDD14_1800</name>
</gene>
<keyword evidence="2" id="KW-1185">Reference proteome</keyword>
<evidence type="ECO:0000313" key="1">
    <source>
        <dbReference type="EMBL" id="RZU40349.1"/>
    </source>
</evidence>
<comment type="caution">
    <text evidence="1">The sequence shown here is derived from an EMBL/GenBank/DDBJ whole genome shotgun (WGS) entry which is preliminary data.</text>
</comment>
<sequence length="63" mass="6853">MGRCIGRLINGTRCIHEARIGANYCSVHGPMRAGTINLMRGTTVKKSVKKAVKKASKKAAKKR</sequence>
<accession>A0A4Q7YTS5</accession>